<proteinExistence type="predicted"/>
<name>A0A0A9B8P2_ARUDO</name>
<accession>A0A0A9B8P2</accession>
<dbReference type="AlphaFoldDB" id="A0A0A9B8P2"/>
<organism evidence="1">
    <name type="scientific">Arundo donax</name>
    <name type="common">Giant reed</name>
    <name type="synonym">Donax arundinaceus</name>
    <dbReference type="NCBI Taxonomy" id="35708"/>
    <lineage>
        <taxon>Eukaryota</taxon>
        <taxon>Viridiplantae</taxon>
        <taxon>Streptophyta</taxon>
        <taxon>Embryophyta</taxon>
        <taxon>Tracheophyta</taxon>
        <taxon>Spermatophyta</taxon>
        <taxon>Magnoliopsida</taxon>
        <taxon>Liliopsida</taxon>
        <taxon>Poales</taxon>
        <taxon>Poaceae</taxon>
        <taxon>PACMAD clade</taxon>
        <taxon>Arundinoideae</taxon>
        <taxon>Arundineae</taxon>
        <taxon>Arundo</taxon>
    </lineage>
</organism>
<dbReference type="EMBL" id="GBRH01240310">
    <property type="protein sequence ID" value="JAD57585.1"/>
    <property type="molecule type" value="Transcribed_RNA"/>
</dbReference>
<reference evidence="1" key="1">
    <citation type="submission" date="2014-09" db="EMBL/GenBank/DDBJ databases">
        <authorList>
            <person name="Magalhaes I.L.F."/>
            <person name="Oliveira U."/>
            <person name="Santos F.R."/>
            <person name="Vidigal T.H.D.A."/>
            <person name="Brescovit A.D."/>
            <person name="Santos A.J."/>
        </authorList>
    </citation>
    <scope>NUCLEOTIDE SEQUENCE</scope>
    <source>
        <tissue evidence="1">Shoot tissue taken approximately 20 cm above the soil surface</tissue>
    </source>
</reference>
<evidence type="ECO:0000313" key="1">
    <source>
        <dbReference type="EMBL" id="JAD57585.1"/>
    </source>
</evidence>
<reference evidence="1" key="2">
    <citation type="journal article" date="2015" name="Data Brief">
        <title>Shoot transcriptome of the giant reed, Arundo donax.</title>
        <authorList>
            <person name="Barrero R.A."/>
            <person name="Guerrero F.D."/>
            <person name="Moolhuijzen P."/>
            <person name="Goolsby J.A."/>
            <person name="Tidwell J."/>
            <person name="Bellgard S.E."/>
            <person name="Bellgard M.I."/>
        </authorList>
    </citation>
    <scope>NUCLEOTIDE SEQUENCE</scope>
    <source>
        <tissue evidence="1">Shoot tissue taken approximately 20 cm above the soil surface</tissue>
    </source>
</reference>
<protein>
    <submittedName>
        <fullName evidence="1">Uncharacterized protein</fullName>
    </submittedName>
</protein>
<sequence length="78" mass="8752">MYTIIISHLCIFTKLISVFIATINNFMSSCSTGAVFPFYINCPCLYSYEIEYQPCTNQSCLTSYDGSNRGCVSYQAIS</sequence>